<feature type="region of interest" description="Disordered" evidence="1">
    <location>
        <begin position="88"/>
        <end position="141"/>
    </location>
</feature>
<proteinExistence type="predicted"/>
<dbReference type="Proteomes" id="UP000244092">
    <property type="component" value="Unassembled WGS sequence"/>
</dbReference>
<evidence type="ECO:0000313" key="3">
    <source>
        <dbReference type="Proteomes" id="UP000244092"/>
    </source>
</evidence>
<sequence length="141" mass="15304">MRSELTATQQAEHLAKRKELWAVRNTGNSVPTITGPGQPRQFAAETAEATGVSKRMVNKATARDEQVSEEARDVIRARAEMRLAEEYDAAQDRGEVATGNRSKDFGVVGGNAKPATASDIGLRRDEIHEQGERASLSQGKV</sequence>
<name>A0A2T6CHE3_9RHOB</name>
<evidence type="ECO:0000256" key="1">
    <source>
        <dbReference type="SAM" id="MobiDB-lite"/>
    </source>
</evidence>
<feature type="compositionally biased region" description="Basic and acidic residues" evidence="1">
    <location>
        <begin position="121"/>
        <end position="132"/>
    </location>
</feature>
<evidence type="ECO:0000313" key="2">
    <source>
        <dbReference type="EMBL" id="PTX74931.1"/>
    </source>
</evidence>
<reference evidence="2 3" key="1">
    <citation type="submission" date="2018-04" db="EMBL/GenBank/DDBJ databases">
        <title>Genomic Encyclopedia of Archaeal and Bacterial Type Strains, Phase II (KMG-II): from individual species to whole genera.</title>
        <authorList>
            <person name="Goeker M."/>
        </authorList>
    </citation>
    <scope>NUCLEOTIDE SEQUENCE [LARGE SCALE GENOMIC DNA]</scope>
    <source>
        <strain evidence="2 3">DSM 12244</strain>
    </source>
</reference>
<dbReference type="AlphaFoldDB" id="A0A2T6CHE3"/>
<dbReference type="EMBL" id="QBKU01000002">
    <property type="protein sequence ID" value="PTX74931.1"/>
    <property type="molecule type" value="Genomic_DNA"/>
</dbReference>
<gene>
    <name evidence="2" type="ORF">C8N31_10232</name>
</gene>
<organism evidence="2 3">
    <name type="scientific">Sulfitobacter mediterraneus</name>
    <dbReference type="NCBI Taxonomy" id="83219"/>
    <lineage>
        <taxon>Bacteria</taxon>
        <taxon>Pseudomonadati</taxon>
        <taxon>Pseudomonadota</taxon>
        <taxon>Alphaproteobacteria</taxon>
        <taxon>Rhodobacterales</taxon>
        <taxon>Roseobacteraceae</taxon>
        <taxon>Sulfitobacter</taxon>
    </lineage>
</organism>
<protein>
    <submittedName>
        <fullName evidence="2">Uncharacterized protein</fullName>
    </submittedName>
</protein>
<accession>A0A2T6CHE3</accession>
<comment type="caution">
    <text evidence="2">The sequence shown here is derived from an EMBL/GenBank/DDBJ whole genome shotgun (WGS) entry which is preliminary data.</text>
</comment>